<reference evidence="1 2" key="1">
    <citation type="submission" date="2017-08" db="EMBL/GenBank/DDBJ databases">
        <authorList>
            <person name="de Groot N.N."/>
        </authorList>
    </citation>
    <scope>NUCLEOTIDE SEQUENCE [LARGE SCALE GENOMIC DNA]</scope>
    <source>
        <strain evidence="1 2">JC85</strain>
    </source>
</reference>
<dbReference type="RefSeq" id="WP_097143521.1">
    <property type="nucleotide sequence ID" value="NZ_OBQD01000063.1"/>
</dbReference>
<protein>
    <submittedName>
        <fullName evidence="1">Uncharacterized protein</fullName>
    </submittedName>
</protein>
<name>A0A285V479_9HYPH</name>
<dbReference type="EMBL" id="OBQD01000063">
    <property type="protein sequence ID" value="SOC48418.1"/>
    <property type="molecule type" value="Genomic_DNA"/>
</dbReference>
<gene>
    <name evidence="1" type="ORF">SAMN05892877_1632</name>
</gene>
<keyword evidence="2" id="KW-1185">Reference proteome</keyword>
<organism evidence="1 2">
    <name type="scientific">Rhizobium subbaraonis</name>
    <dbReference type="NCBI Taxonomy" id="908946"/>
    <lineage>
        <taxon>Bacteria</taxon>
        <taxon>Pseudomonadati</taxon>
        <taxon>Pseudomonadota</taxon>
        <taxon>Alphaproteobacteria</taxon>
        <taxon>Hyphomicrobiales</taxon>
        <taxon>Rhizobiaceae</taxon>
        <taxon>Rhizobium/Agrobacterium group</taxon>
        <taxon>Rhizobium</taxon>
    </lineage>
</organism>
<proteinExistence type="predicted"/>
<evidence type="ECO:0000313" key="2">
    <source>
        <dbReference type="Proteomes" id="UP000219167"/>
    </source>
</evidence>
<sequence length="102" mass="10764">MNELRDGIAQIAAAATDAERAAALLACPLSLLMTCEFTIRNRMQVSGFLEGIRYLETELAALRGFRDEGGVPPGGMDVAVVRGRLGRISRGEDPSGQGVCVG</sequence>
<accession>A0A285V479</accession>
<evidence type="ECO:0000313" key="1">
    <source>
        <dbReference type="EMBL" id="SOC48418.1"/>
    </source>
</evidence>
<dbReference type="OrthoDB" id="8404608at2"/>
<dbReference type="AlphaFoldDB" id="A0A285V479"/>
<dbReference type="Proteomes" id="UP000219167">
    <property type="component" value="Unassembled WGS sequence"/>
</dbReference>